<reference evidence="2" key="1">
    <citation type="submission" date="2022-06" db="EMBL/GenBank/DDBJ databases">
        <title>Ornithinimicrobium HY1793.</title>
        <authorList>
            <person name="Huang Y."/>
        </authorList>
    </citation>
    <scope>NUCLEOTIDE SEQUENCE</scope>
    <source>
        <strain evidence="2">HY1793</strain>
    </source>
</reference>
<dbReference type="InterPro" id="IPR034660">
    <property type="entry name" value="DinB/YfiT-like"/>
</dbReference>
<dbReference type="SUPFAM" id="SSF109854">
    <property type="entry name" value="DinB/YfiT-like putative metalloenzymes"/>
    <property type="match status" value="1"/>
</dbReference>
<name>A0ABY4YQR7_9MICO</name>
<keyword evidence="3" id="KW-1185">Reference proteome</keyword>
<evidence type="ECO:0000259" key="1">
    <source>
        <dbReference type="Pfam" id="PF11716"/>
    </source>
</evidence>
<dbReference type="InterPro" id="IPR017520">
    <property type="entry name" value="CHP03086"/>
</dbReference>
<evidence type="ECO:0000313" key="3">
    <source>
        <dbReference type="Proteomes" id="UP001056455"/>
    </source>
</evidence>
<dbReference type="RefSeq" id="WP_252591973.1">
    <property type="nucleotide sequence ID" value="NZ_CP099489.1"/>
</dbReference>
<accession>A0ABY4YQR7</accession>
<dbReference type="Pfam" id="PF11716">
    <property type="entry name" value="MDMPI_N"/>
    <property type="match status" value="1"/>
</dbReference>
<dbReference type="NCBIfam" id="TIGR03083">
    <property type="entry name" value="maleylpyruvate isomerase family mycothiol-dependent enzyme"/>
    <property type="match status" value="1"/>
</dbReference>
<dbReference type="InterPro" id="IPR017517">
    <property type="entry name" value="Maleyloyr_isom"/>
</dbReference>
<protein>
    <submittedName>
        <fullName evidence="2">TIGR03086 family metal-binding protein</fullName>
    </submittedName>
</protein>
<dbReference type="EMBL" id="CP099489">
    <property type="protein sequence ID" value="USQ79058.1"/>
    <property type="molecule type" value="Genomic_DNA"/>
</dbReference>
<dbReference type="Gene3D" id="1.20.120.450">
    <property type="entry name" value="dinb family like domain"/>
    <property type="match status" value="1"/>
</dbReference>
<dbReference type="Proteomes" id="UP001056455">
    <property type="component" value="Chromosome"/>
</dbReference>
<feature type="domain" description="Mycothiol-dependent maleylpyruvate isomerase metal-binding" evidence="1">
    <location>
        <begin position="13"/>
        <end position="131"/>
    </location>
</feature>
<gene>
    <name evidence="2" type="ORF">NF556_15735</name>
</gene>
<proteinExistence type="predicted"/>
<evidence type="ECO:0000313" key="2">
    <source>
        <dbReference type="EMBL" id="USQ79058.1"/>
    </source>
</evidence>
<dbReference type="NCBIfam" id="TIGR03086">
    <property type="entry name" value="TIGR03086 family metal-binding protein"/>
    <property type="match status" value="1"/>
</dbReference>
<sequence length="194" mass="21346">MITTHSLLSQHAEAMHTATTYVSQVRQSDLVRPTPCSDWDLAALLAHMVGQHRGFTRAAQNGYAPKRAYAPERFTHERWLDSAFGLLGAFAGANPEDGIIEVELHPTRLLPYATVVGAQLLDTVVHTWDVARSIDMPFTPTDELAAEVLRVAETVPDNAARKRRGSAFSPAITADPVDSTWEEALRLLGRDPHL</sequence>
<dbReference type="InterPro" id="IPR024344">
    <property type="entry name" value="MDMPI_metal-binding"/>
</dbReference>
<organism evidence="2 3">
    <name type="scientific">Ornithinimicrobium faecis</name>
    <dbReference type="NCBI Taxonomy" id="2934158"/>
    <lineage>
        <taxon>Bacteria</taxon>
        <taxon>Bacillati</taxon>
        <taxon>Actinomycetota</taxon>
        <taxon>Actinomycetes</taxon>
        <taxon>Micrococcales</taxon>
        <taxon>Ornithinimicrobiaceae</taxon>
        <taxon>Ornithinimicrobium</taxon>
    </lineage>
</organism>